<gene>
    <name evidence="6" type="ORF">AVDCRST_MAG28-3095</name>
</gene>
<feature type="region of interest" description="Disordered" evidence="2">
    <location>
        <begin position="156"/>
        <end position="188"/>
    </location>
</feature>
<dbReference type="AlphaFoldDB" id="A0A6J4R5S9"/>
<keyword evidence="4" id="KW-0732">Signal</keyword>
<name>A0A6J4R5S9_9ACTN</name>
<dbReference type="EC" id="1.15.1.1" evidence="6"/>
<keyword evidence="3" id="KW-0812">Transmembrane</keyword>
<dbReference type="EMBL" id="CADCVE010000074">
    <property type="protein sequence ID" value="CAA9459964.1"/>
    <property type="molecule type" value="Genomic_DNA"/>
</dbReference>
<evidence type="ECO:0000256" key="1">
    <source>
        <dbReference type="ARBA" id="ARBA00010457"/>
    </source>
</evidence>
<evidence type="ECO:0000313" key="6">
    <source>
        <dbReference type="EMBL" id="CAA9459964.1"/>
    </source>
</evidence>
<evidence type="ECO:0000259" key="5">
    <source>
        <dbReference type="Pfam" id="PF00080"/>
    </source>
</evidence>
<organism evidence="6">
    <name type="scientific">uncultured Rubrobacteraceae bacterium</name>
    <dbReference type="NCBI Taxonomy" id="349277"/>
    <lineage>
        <taxon>Bacteria</taxon>
        <taxon>Bacillati</taxon>
        <taxon>Actinomycetota</taxon>
        <taxon>Rubrobacteria</taxon>
        <taxon>Rubrobacterales</taxon>
        <taxon>Rubrobacteraceae</taxon>
        <taxon>environmental samples</taxon>
    </lineage>
</organism>
<keyword evidence="3" id="KW-1133">Transmembrane helix</keyword>
<dbReference type="Pfam" id="PF00080">
    <property type="entry name" value="Sod_Cu"/>
    <property type="match status" value="1"/>
</dbReference>
<accession>A0A6J4R5S9</accession>
<keyword evidence="6" id="KW-0560">Oxidoreductase</keyword>
<dbReference type="SUPFAM" id="SSF49329">
    <property type="entry name" value="Cu,Zn superoxide dismutase-like"/>
    <property type="match status" value="1"/>
</dbReference>
<evidence type="ECO:0000256" key="4">
    <source>
        <dbReference type="SAM" id="SignalP"/>
    </source>
</evidence>
<dbReference type="InterPro" id="IPR024134">
    <property type="entry name" value="SOD_Cu/Zn_/chaperone"/>
</dbReference>
<protein>
    <submittedName>
        <fullName evidence="6">Superoxide dismutase [Cu-Zn]</fullName>
        <ecNumber evidence="6">1.15.1.1</ecNumber>
    </submittedName>
</protein>
<dbReference type="Gene3D" id="2.60.40.200">
    <property type="entry name" value="Superoxide dismutase, copper/zinc binding domain"/>
    <property type="match status" value="1"/>
</dbReference>
<comment type="similarity">
    <text evidence="1">Belongs to the Cu-Zn superoxide dismutase family.</text>
</comment>
<dbReference type="NCBIfam" id="TIGR01167">
    <property type="entry name" value="LPXTG_anchor"/>
    <property type="match status" value="1"/>
</dbReference>
<keyword evidence="3" id="KW-0472">Membrane</keyword>
<evidence type="ECO:0000256" key="3">
    <source>
        <dbReference type="SAM" id="Phobius"/>
    </source>
</evidence>
<proteinExistence type="inferred from homology"/>
<feature type="signal peptide" evidence="4">
    <location>
        <begin position="1"/>
        <end position="26"/>
    </location>
</feature>
<dbReference type="GO" id="GO:0004784">
    <property type="term" value="F:superoxide dismutase activity"/>
    <property type="evidence" value="ECO:0007669"/>
    <property type="project" value="UniProtKB-EC"/>
</dbReference>
<sequence>MRKRQTGLFVLVGALLLALGAGIAVAQGVGTATAELEDTDGNPVGDANFTEGPEGVTIAVEGKDMPPGEHGIHIHEKSDISSSDFKSAGEHHNPADYKHGFNNPEGPHEGDLENINVAEDGTVSYTTTTDRITLSKGERSILDSDGSSLIIHDKADDYETDPSGESGDRIAAGEIKGSGTSEPLPKSGGSDTLLPTVFGISAVMVIGMAVLLRRMRHA</sequence>
<dbReference type="CDD" id="cd00305">
    <property type="entry name" value="Cu-Zn_Superoxide_Dismutase"/>
    <property type="match status" value="1"/>
</dbReference>
<feature type="domain" description="Superoxide dismutase copper/zinc binding" evidence="5">
    <location>
        <begin position="45"/>
        <end position="175"/>
    </location>
</feature>
<feature type="transmembrane region" description="Helical" evidence="3">
    <location>
        <begin position="193"/>
        <end position="212"/>
    </location>
</feature>
<feature type="chain" id="PRO_5027031261" evidence="4">
    <location>
        <begin position="27"/>
        <end position="218"/>
    </location>
</feature>
<dbReference type="GO" id="GO:0005507">
    <property type="term" value="F:copper ion binding"/>
    <property type="evidence" value="ECO:0007669"/>
    <property type="project" value="InterPro"/>
</dbReference>
<dbReference type="InterPro" id="IPR036423">
    <property type="entry name" value="SOD-like_Cu/Zn_dom_sf"/>
</dbReference>
<dbReference type="PANTHER" id="PTHR10003">
    <property type="entry name" value="SUPEROXIDE DISMUTASE CU-ZN -RELATED"/>
    <property type="match status" value="1"/>
</dbReference>
<evidence type="ECO:0000256" key="2">
    <source>
        <dbReference type="SAM" id="MobiDB-lite"/>
    </source>
</evidence>
<reference evidence="6" key="1">
    <citation type="submission" date="2020-02" db="EMBL/GenBank/DDBJ databases">
        <authorList>
            <person name="Meier V. D."/>
        </authorList>
    </citation>
    <scope>NUCLEOTIDE SEQUENCE</scope>
    <source>
        <strain evidence="6">AVDCRST_MAG28</strain>
    </source>
</reference>
<dbReference type="InterPro" id="IPR001424">
    <property type="entry name" value="SOD_Cu_Zn_dom"/>
</dbReference>